<dbReference type="InterPro" id="IPR004087">
    <property type="entry name" value="KH_dom"/>
</dbReference>
<comment type="similarity">
    <text evidence="2 9">Belongs to the polyribonucleotide nucleotidyltransferase family.</text>
</comment>
<feature type="region of interest" description="Disordered" evidence="10">
    <location>
        <begin position="697"/>
        <end position="805"/>
    </location>
</feature>
<dbReference type="InterPro" id="IPR015848">
    <property type="entry name" value="PNPase_PH_RNA-bd_bac/org-type"/>
</dbReference>
<dbReference type="HAMAP" id="MF_01595">
    <property type="entry name" value="PNPase"/>
    <property type="match status" value="1"/>
</dbReference>
<keyword evidence="7 9" id="KW-0460">Magnesium</keyword>
<name>A0A2Z4Y0W0_SUMC1</name>
<dbReference type="InterPro" id="IPR004088">
    <property type="entry name" value="KH_dom_type_1"/>
</dbReference>
<dbReference type="PANTHER" id="PTHR11252:SF0">
    <property type="entry name" value="POLYRIBONUCLEOTIDE NUCLEOTIDYLTRANSFERASE 1, MITOCHONDRIAL"/>
    <property type="match status" value="1"/>
</dbReference>
<dbReference type="FunFam" id="3.30.230.70:FF:000002">
    <property type="entry name" value="Polyribonucleotide nucleotidyltransferase"/>
    <property type="match status" value="1"/>
</dbReference>
<accession>A0A2Z4Y0W0</accession>
<evidence type="ECO:0000313" key="12">
    <source>
        <dbReference type="EMBL" id="AXA34807.1"/>
    </source>
</evidence>
<dbReference type="FunFam" id="2.40.50.140:FF:000023">
    <property type="entry name" value="Polyribonucleotide nucleotidyltransferase"/>
    <property type="match status" value="1"/>
</dbReference>
<dbReference type="CDD" id="cd11364">
    <property type="entry name" value="RNase_PH_PNPase_2"/>
    <property type="match status" value="1"/>
</dbReference>
<dbReference type="NCBIfam" id="TIGR03591">
    <property type="entry name" value="polynuc_phos"/>
    <property type="match status" value="1"/>
</dbReference>
<dbReference type="SUPFAM" id="SSF54211">
    <property type="entry name" value="Ribosomal protein S5 domain 2-like"/>
    <property type="match status" value="2"/>
</dbReference>
<evidence type="ECO:0000256" key="3">
    <source>
        <dbReference type="ARBA" id="ARBA00022490"/>
    </source>
</evidence>
<gene>
    <name evidence="9" type="primary">pnp</name>
    <name evidence="12" type="ORF">BRCON_0030</name>
</gene>
<comment type="catalytic activity">
    <reaction evidence="9">
        <text>RNA(n+1) + phosphate = RNA(n) + a ribonucleoside 5'-diphosphate</text>
        <dbReference type="Rhea" id="RHEA:22096"/>
        <dbReference type="Rhea" id="RHEA-COMP:14527"/>
        <dbReference type="Rhea" id="RHEA-COMP:17342"/>
        <dbReference type="ChEBI" id="CHEBI:43474"/>
        <dbReference type="ChEBI" id="CHEBI:57930"/>
        <dbReference type="ChEBI" id="CHEBI:140395"/>
        <dbReference type="EC" id="2.7.7.8"/>
    </reaction>
</comment>
<dbReference type="Gene3D" id="2.40.50.140">
    <property type="entry name" value="Nucleic acid-binding proteins"/>
    <property type="match status" value="1"/>
</dbReference>
<evidence type="ECO:0000256" key="5">
    <source>
        <dbReference type="ARBA" id="ARBA00022695"/>
    </source>
</evidence>
<dbReference type="SUPFAM" id="SSF50249">
    <property type="entry name" value="Nucleic acid-binding proteins"/>
    <property type="match status" value="1"/>
</dbReference>
<dbReference type="EC" id="2.7.7.8" evidence="9"/>
<keyword evidence="3 9" id="KW-0963">Cytoplasm</keyword>
<feature type="domain" description="S1 motif" evidence="11">
    <location>
        <begin position="629"/>
        <end position="697"/>
    </location>
</feature>
<dbReference type="PROSITE" id="PS50084">
    <property type="entry name" value="KH_TYPE_1"/>
    <property type="match status" value="1"/>
</dbReference>
<dbReference type="FunFam" id="3.30.1370.10:FF:000001">
    <property type="entry name" value="Polyribonucleotide nucleotidyltransferase"/>
    <property type="match status" value="1"/>
</dbReference>
<dbReference type="CDD" id="cd04472">
    <property type="entry name" value="S1_PNPase"/>
    <property type="match status" value="1"/>
</dbReference>
<dbReference type="InterPro" id="IPR012340">
    <property type="entry name" value="NA-bd_OB-fold"/>
</dbReference>
<keyword evidence="5 9" id="KW-0548">Nucleotidyltransferase</keyword>
<dbReference type="Pfam" id="PF03726">
    <property type="entry name" value="PNPase"/>
    <property type="match status" value="1"/>
</dbReference>
<dbReference type="GO" id="GO:0006402">
    <property type="term" value="P:mRNA catabolic process"/>
    <property type="evidence" value="ECO:0007669"/>
    <property type="project" value="UniProtKB-UniRule"/>
</dbReference>
<evidence type="ECO:0000256" key="9">
    <source>
        <dbReference type="HAMAP-Rule" id="MF_01595"/>
    </source>
</evidence>
<feature type="binding site" evidence="9">
    <location>
        <position position="493"/>
    </location>
    <ligand>
        <name>Mg(2+)</name>
        <dbReference type="ChEBI" id="CHEBI:18420"/>
    </ligand>
</feature>
<dbReference type="Pfam" id="PF00013">
    <property type="entry name" value="KH_1"/>
    <property type="match status" value="1"/>
</dbReference>
<feature type="compositionally biased region" description="Gly residues" evidence="10">
    <location>
        <begin position="753"/>
        <end position="762"/>
    </location>
</feature>
<dbReference type="NCBIfam" id="NF008805">
    <property type="entry name" value="PRK11824.1"/>
    <property type="match status" value="1"/>
</dbReference>
<dbReference type="SMART" id="SM00316">
    <property type="entry name" value="S1"/>
    <property type="match status" value="1"/>
</dbReference>
<protein>
    <recommendedName>
        <fullName evidence="9">Polyribonucleotide nucleotidyltransferase</fullName>
        <ecNumber evidence="9">2.7.7.8</ecNumber>
    </recommendedName>
    <alternativeName>
        <fullName evidence="9">Polynucleotide phosphorylase</fullName>
        <shortName evidence="9">PNPase</shortName>
    </alternativeName>
</protein>
<dbReference type="SMART" id="SM00322">
    <property type="entry name" value="KH"/>
    <property type="match status" value="1"/>
</dbReference>
<dbReference type="Gene3D" id="3.30.230.70">
    <property type="entry name" value="GHMP Kinase, N-terminal domain"/>
    <property type="match status" value="2"/>
</dbReference>
<dbReference type="SUPFAM" id="SSF54791">
    <property type="entry name" value="Eukaryotic type KH-domain (KH-domain type I)"/>
    <property type="match status" value="1"/>
</dbReference>
<feature type="compositionally biased region" description="Basic and acidic residues" evidence="10">
    <location>
        <begin position="741"/>
        <end position="751"/>
    </location>
</feature>
<dbReference type="GO" id="GO:0004654">
    <property type="term" value="F:polyribonucleotide nucleotidyltransferase activity"/>
    <property type="evidence" value="ECO:0007669"/>
    <property type="project" value="UniProtKB-UniRule"/>
</dbReference>
<dbReference type="FunFam" id="3.30.230.70:FF:000001">
    <property type="entry name" value="Polyribonucleotide nucleotidyltransferase"/>
    <property type="match status" value="1"/>
</dbReference>
<evidence type="ECO:0000256" key="7">
    <source>
        <dbReference type="ARBA" id="ARBA00022842"/>
    </source>
</evidence>
<dbReference type="KEGG" id="schv:BRCON_0030"/>
<reference evidence="12 13" key="1">
    <citation type="submission" date="2018-05" db="EMBL/GenBank/DDBJ databases">
        <title>A metagenomic window into the 2 km-deep terrestrial subsurface aquifer revealed taxonomically and functionally diverse microbial community comprising novel uncultured bacterial lineages.</title>
        <authorList>
            <person name="Kadnikov V.V."/>
            <person name="Mardanov A.V."/>
            <person name="Beletsky A.V."/>
            <person name="Banks D."/>
            <person name="Pimenov N.V."/>
            <person name="Frank Y.A."/>
            <person name="Karnachuk O.V."/>
            <person name="Ravin N.V."/>
        </authorList>
    </citation>
    <scope>NUCLEOTIDE SEQUENCE [LARGE SCALE GENOMIC DNA]</scope>
    <source>
        <strain evidence="12">BY</strain>
    </source>
</reference>
<dbReference type="InterPro" id="IPR015847">
    <property type="entry name" value="ExoRNase_PH_dom2"/>
</dbReference>
<dbReference type="Gene3D" id="3.30.1370.10">
    <property type="entry name" value="K Homology domain, type 1"/>
    <property type="match status" value="1"/>
</dbReference>
<dbReference type="AlphaFoldDB" id="A0A2Z4Y0W0"/>
<dbReference type="GO" id="GO:0003723">
    <property type="term" value="F:RNA binding"/>
    <property type="evidence" value="ECO:0007669"/>
    <property type="project" value="UniProtKB-UniRule"/>
</dbReference>
<proteinExistence type="inferred from homology"/>
<dbReference type="Pfam" id="PF00575">
    <property type="entry name" value="S1"/>
    <property type="match status" value="1"/>
</dbReference>
<dbReference type="GO" id="GO:0006396">
    <property type="term" value="P:RNA processing"/>
    <property type="evidence" value="ECO:0007669"/>
    <property type="project" value="InterPro"/>
</dbReference>
<dbReference type="GO" id="GO:0000287">
    <property type="term" value="F:magnesium ion binding"/>
    <property type="evidence" value="ECO:0007669"/>
    <property type="project" value="UniProtKB-UniRule"/>
</dbReference>
<evidence type="ECO:0000256" key="6">
    <source>
        <dbReference type="ARBA" id="ARBA00022723"/>
    </source>
</evidence>
<evidence type="ECO:0000256" key="10">
    <source>
        <dbReference type="SAM" id="MobiDB-lite"/>
    </source>
</evidence>
<dbReference type="InterPro" id="IPR001247">
    <property type="entry name" value="ExoRNase_PH_dom1"/>
</dbReference>
<evidence type="ECO:0000256" key="4">
    <source>
        <dbReference type="ARBA" id="ARBA00022679"/>
    </source>
</evidence>
<dbReference type="InterPro" id="IPR012162">
    <property type="entry name" value="PNPase"/>
</dbReference>
<dbReference type="GO" id="GO:0000175">
    <property type="term" value="F:3'-5'-RNA exonuclease activity"/>
    <property type="evidence" value="ECO:0007669"/>
    <property type="project" value="TreeGrafter"/>
</dbReference>
<evidence type="ECO:0000256" key="8">
    <source>
        <dbReference type="ARBA" id="ARBA00022884"/>
    </source>
</evidence>
<evidence type="ECO:0000256" key="1">
    <source>
        <dbReference type="ARBA" id="ARBA00004496"/>
    </source>
</evidence>
<dbReference type="PROSITE" id="PS50126">
    <property type="entry name" value="S1"/>
    <property type="match status" value="1"/>
</dbReference>
<dbReference type="InterPro" id="IPR036612">
    <property type="entry name" value="KH_dom_type_1_sf"/>
</dbReference>
<feature type="compositionally biased region" description="Basic and acidic residues" evidence="10">
    <location>
        <begin position="711"/>
        <end position="734"/>
    </location>
</feature>
<dbReference type="InterPro" id="IPR020568">
    <property type="entry name" value="Ribosomal_Su5_D2-typ_SF"/>
</dbReference>
<dbReference type="CDD" id="cd11363">
    <property type="entry name" value="RNase_PH_PNPase_1"/>
    <property type="match status" value="1"/>
</dbReference>
<dbReference type="PANTHER" id="PTHR11252">
    <property type="entry name" value="POLYRIBONUCLEOTIDE NUCLEOTIDYLTRANSFERASE"/>
    <property type="match status" value="1"/>
</dbReference>
<sequence>MTEANSTIATSVAEVSVPFGPDKLILSTGKLAKQANGSVLATVGGTVVLATVVMAPPRPEPLDFFPLTVDYREKLYAAGRIPGGYFKREGRPTEPEILRARLIDRPIRPLFPDGFTQEVQVYVNVLSFDGQNNADVVGLCAASAALLISDIPFEKAVGGVRVGFDGKSYILNPTYEQMKTSLLDLVVAGTANAVTMVESGAKMLSEEQMLEALRFGHAAIQKICEVQDALRAAVGKEKVAYTKPERNPTLEEKIRQLSQPKFAKIAEIYEKKERNEALEEARDEIIDALSDEYPEVKELMKSVFEDEYSQAMRRRILESGIRADGRGLKDIRPISIEVGILPRAHGSALFTRGQTQSLGVLTLGTGEDAQETDYLDDTSEHFFYLHYNFPSFSVGEVRPVRGPGRREIGHGHLAQRAIAPVIPDRDKFPYTIRLVSEILESNGSSSMASVCSGILALMDGGVPISEPVAGIAMGLIKEGDRYAVLSDIMGLEDHLGDMDFKVAGTRDGITALQMDIKIEGVTFDIMEKALAQAKEGRQYILEKMLEAIPAPRPELKPHAPRIEMITINPEKIRDVIGAGGKIIKEIVATTGAKIDINDDGRIFIASADQEAMQKAINWIRELTAEAELGQLYTGKVTRIEDFGAFVEILPGKDGLVHISELEPRRVERVEDVCKLGDQMLVKVIGIDEKGKIRLSRKQALYPESGKASESSAKKPERGSGSERPRAQGHGEQRSGRSGMTHHSERRGEKSHGHGGGHSGGGHHGGRETRHTSSQSHPPKRSEEKSESSVQEKPWTQEIKDELHEH</sequence>
<feature type="binding site" evidence="9">
    <location>
        <position position="499"/>
    </location>
    <ligand>
        <name>Mg(2+)</name>
        <dbReference type="ChEBI" id="CHEBI:18420"/>
    </ligand>
</feature>
<evidence type="ECO:0000256" key="2">
    <source>
        <dbReference type="ARBA" id="ARBA00007404"/>
    </source>
</evidence>
<dbReference type="Pfam" id="PF01138">
    <property type="entry name" value="RNase_PH"/>
    <property type="match status" value="2"/>
</dbReference>
<dbReference type="InterPro" id="IPR027408">
    <property type="entry name" value="PNPase/RNase_PH_dom_sf"/>
</dbReference>
<organism evidence="12 13">
    <name type="scientific">Sumerlaea chitinivorans</name>
    <dbReference type="NCBI Taxonomy" id="2250252"/>
    <lineage>
        <taxon>Bacteria</taxon>
        <taxon>Candidatus Sumerlaeota</taxon>
        <taxon>Candidatus Sumerlaeia</taxon>
        <taxon>Candidatus Sumerlaeales</taxon>
        <taxon>Candidatus Sumerlaeaceae</taxon>
        <taxon>Candidatus Sumerlaea</taxon>
    </lineage>
</organism>
<comment type="cofactor">
    <cofactor evidence="9">
        <name>Mg(2+)</name>
        <dbReference type="ChEBI" id="CHEBI:18420"/>
    </cofactor>
</comment>
<evidence type="ECO:0000259" key="11">
    <source>
        <dbReference type="PROSITE" id="PS50126"/>
    </source>
</evidence>
<keyword evidence="4 9" id="KW-0808">Transferase</keyword>
<evidence type="ECO:0000313" key="13">
    <source>
        <dbReference type="Proteomes" id="UP000262583"/>
    </source>
</evidence>
<dbReference type="Pfam" id="PF03725">
    <property type="entry name" value="RNase_PH_C"/>
    <property type="match status" value="1"/>
</dbReference>
<dbReference type="Proteomes" id="UP000262583">
    <property type="component" value="Chromosome"/>
</dbReference>
<dbReference type="PIRSF" id="PIRSF005499">
    <property type="entry name" value="PNPase"/>
    <property type="match status" value="1"/>
</dbReference>
<comment type="function">
    <text evidence="9">Involved in mRNA degradation. Catalyzes the phosphorolysis of single-stranded polyribonucleotides processively in the 3'- to 5'-direction.</text>
</comment>
<keyword evidence="6 9" id="KW-0479">Metal-binding</keyword>
<dbReference type="InterPro" id="IPR003029">
    <property type="entry name" value="S1_domain"/>
</dbReference>
<comment type="subcellular location">
    <subcellularLocation>
        <location evidence="1 9">Cytoplasm</location>
    </subcellularLocation>
</comment>
<dbReference type="GO" id="GO:0005829">
    <property type="term" value="C:cytosol"/>
    <property type="evidence" value="ECO:0007669"/>
    <property type="project" value="TreeGrafter"/>
</dbReference>
<dbReference type="CDD" id="cd02393">
    <property type="entry name" value="KH-I_PNPase"/>
    <property type="match status" value="1"/>
</dbReference>
<dbReference type="EMBL" id="CP030759">
    <property type="protein sequence ID" value="AXA34807.1"/>
    <property type="molecule type" value="Genomic_DNA"/>
</dbReference>
<dbReference type="SUPFAM" id="SSF55666">
    <property type="entry name" value="Ribonuclease PH domain 2-like"/>
    <property type="match status" value="2"/>
</dbReference>
<keyword evidence="8 9" id="KW-0694">RNA-binding</keyword>
<dbReference type="InterPro" id="IPR036345">
    <property type="entry name" value="ExoRNase_PH_dom2_sf"/>
</dbReference>